<dbReference type="InterPro" id="IPR052746">
    <property type="entry name" value="MlaB_ABC_Transporter"/>
</dbReference>
<dbReference type="RefSeq" id="WP_227180884.1">
    <property type="nucleotide sequence ID" value="NZ_JAJBZT010000005.1"/>
</dbReference>
<evidence type="ECO:0000313" key="3">
    <source>
        <dbReference type="Proteomes" id="UP001165395"/>
    </source>
</evidence>
<reference evidence="2" key="1">
    <citation type="submission" date="2021-10" db="EMBL/GenBank/DDBJ databases">
        <title>The complete genome sequence of Leeia sp. TBRC 13508.</title>
        <authorList>
            <person name="Charoenyingcharoen P."/>
            <person name="Yukphan P."/>
        </authorList>
    </citation>
    <scope>NUCLEOTIDE SEQUENCE</scope>
    <source>
        <strain evidence="2">TBRC 13508</strain>
    </source>
</reference>
<keyword evidence="3" id="KW-1185">Reference proteome</keyword>
<comment type="caution">
    <text evidence="2">The sequence shown here is derived from an EMBL/GenBank/DDBJ whole genome shotgun (WGS) entry which is preliminary data.</text>
</comment>
<proteinExistence type="predicted"/>
<gene>
    <name evidence="2" type="ORF">LIN78_11105</name>
</gene>
<evidence type="ECO:0000313" key="2">
    <source>
        <dbReference type="EMBL" id="MCB6184093.1"/>
    </source>
</evidence>
<dbReference type="EMBL" id="JAJBZT010000005">
    <property type="protein sequence ID" value="MCB6184093.1"/>
    <property type="molecule type" value="Genomic_DNA"/>
</dbReference>
<sequence length="393" mass="44637">MFSFFKKKGSNTEESVLPDYPQVVRPSGQVEVLSAPAEPETPSTEELETDFIDDTLMDPTSTLDPVDVSILDEAAILYANEQDRDARELIEAQLQSDSATDIELWLMLFELYQLQDEKQLFEQLALQFVMRFERTAPIWRDSGKKVKAAPETQGVMSLPPLIDITHTRVLLQQLQQLLKKFEEVTIDCQAITQLAPEGCKLLHQALTTVRKSNKKLSFRSAAVFDSALNGKLEVGRPSPDDLVFWLLKLELLQWLDDQENFENTAVDFAVTYEVSPPSWEPPKQVVKPVTPAHLQTTAFTADEDQFALDGVYTALKTAELDKLVEFAKERSTISISCLKLERIDFVAAGHLLHMIVQMQQQGKEIHLRHVSHLVGALFRVLDMHAFCRIHYRK</sequence>
<dbReference type="InterPro" id="IPR036513">
    <property type="entry name" value="STAS_dom_sf"/>
</dbReference>
<dbReference type="PANTHER" id="PTHR35849">
    <property type="entry name" value="BLR2341 PROTEIN"/>
    <property type="match status" value="1"/>
</dbReference>
<dbReference type="SUPFAM" id="SSF52091">
    <property type="entry name" value="SpoIIaa-like"/>
    <property type="match status" value="1"/>
</dbReference>
<feature type="region of interest" description="Disordered" evidence="1">
    <location>
        <begin position="1"/>
        <end position="21"/>
    </location>
</feature>
<organism evidence="2 3">
    <name type="scientific">Leeia speluncae</name>
    <dbReference type="NCBI Taxonomy" id="2884804"/>
    <lineage>
        <taxon>Bacteria</taxon>
        <taxon>Pseudomonadati</taxon>
        <taxon>Pseudomonadota</taxon>
        <taxon>Betaproteobacteria</taxon>
        <taxon>Neisseriales</taxon>
        <taxon>Leeiaceae</taxon>
        <taxon>Leeia</taxon>
    </lineage>
</organism>
<dbReference type="Proteomes" id="UP001165395">
    <property type="component" value="Unassembled WGS sequence"/>
</dbReference>
<accession>A0ABS8D7S1</accession>
<protein>
    <submittedName>
        <fullName evidence="2">STAS domain-containing protein</fullName>
    </submittedName>
</protein>
<name>A0ABS8D7S1_9NEIS</name>
<evidence type="ECO:0000256" key="1">
    <source>
        <dbReference type="SAM" id="MobiDB-lite"/>
    </source>
</evidence>
<dbReference type="PANTHER" id="PTHR35849:SF1">
    <property type="entry name" value="INTERMEMBRANE PHOSPHOLIPID TRANSPORT SYSTEM BINDING PROTEIN MLAB"/>
    <property type="match status" value="1"/>
</dbReference>